<dbReference type="AlphaFoldDB" id="A0A0B7BDG3"/>
<feature type="non-terminal residue" evidence="1">
    <location>
        <position position="55"/>
    </location>
</feature>
<gene>
    <name evidence="1" type="primary">ORF182474</name>
</gene>
<sequence length="55" mass="6180">MPRIIALTSTKRDSASSADLLCGAIIGKYYRKLDVLYERGTKTPVCFRDTDRCPL</sequence>
<accession>A0A0B7BDG3</accession>
<evidence type="ECO:0000313" key="1">
    <source>
        <dbReference type="EMBL" id="CEK91349.1"/>
    </source>
</evidence>
<organism evidence="1">
    <name type="scientific">Arion vulgaris</name>
    <dbReference type="NCBI Taxonomy" id="1028688"/>
    <lineage>
        <taxon>Eukaryota</taxon>
        <taxon>Metazoa</taxon>
        <taxon>Spiralia</taxon>
        <taxon>Lophotrochozoa</taxon>
        <taxon>Mollusca</taxon>
        <taxon>Gastropoda</taxon>
        <taxon>Heterobranchia</taxon>
        <taxon>Euthyneura</taxon>
        <taxon>Panpulmonata</taxon>
        <taxon>Eupulmonata</taxon>
        <taxon>Stylommatophora</taxon>
        <taxon>Helicina</taxon>
        <taxon>Arionoidea</taxon>
        <taxon>Arionidae</taxon>
        <taxon>Arion</taxon>
    </lineage>
</organism>
<dbReference type="EMBL" id="HACG01044484">
    <property type="protein sequence ID" value="CEK91349.1"/>
    <property type="molecule type" value="Transcribed_RNA"/>
</dbReference>
<proteinExistence type="predicted"/>
<protein>
    <submittedName>
        <fullName evidence="1">Uncharacterized protein</fullName>
    </submittedName>
</protein>
<name>A0A0B7BDG3_9EUPU</name>
<reference evidence="1" key="1">
    <citation type="submission" date="2014-12" db="EMBL/GenBank/DDBJ databases">
        <title>Insight into the proteome of Arion vulgaris.</title>
        <authorList>
            <person name="Aradska J."/>
            <person name="Bulat T."/>
            <person name="Smidak R."/>
            <person name="Sarate P."/>
            <person name="Gangsoo J."/>
            <person name="Sialana F."/>
            <person name="Bilban M."/>
            <person name="Lubec G."/>
        </authorList>
    </citation>
    <scope>NUCLEOTIDE SEQUENCE</scope>
    <source>
        <tissue evidence="1">Skin</tissue>
    </source>
</reference>